<dbReference type="SUPFAM" id="SSF74942">
    <property type="entry name" value="YhbC-like, C-terminal domain"/>
    <property type="match status" value="1"/>
</dbReference>
<keyword evidence="1" id="KW-0963">Cytoplasm</keyword>
<dbReference type="Pfam" id="PF17384">
    <property type="entry name" value="DUF150_C"/>
    <property type="match status" value="1"/>
</dbReference>
<accession>A0A3B0R403</accession>
<dbReference type="InterPro" id="IPR035956">
    <property type="entry name" value="RimP_N_sf"/>
</dbReference>
<proteinExistence type="inferred from homology"/>
<dbReference type="PANTHER" id="PTHR33867:SF1">
    <property type="entry name" value="RIBOSOME MATURATION FACTOR RIMP"/>
    <property type="match status" value="1"/>
</dbReference>
<feature type="domain" description="Ribosome maturation factor RimP N-terminal" evidence="3">
    <location>
        <begin position="18"/>
        <end position="89"/>
    </location>
</feature>
<dbReference type="SUPFAM" id="SSF75420">
    <property type="entry name" value="YhbC-like, N-terminal domain"/>
    <property type="match status" value="1"/>
</dbReference>
<dbReference type="InterPro" id="IPR028998">
    <property type="entry name" value="RimP_C"/>
</dbReference>
<dbReference type="Gene3D" id="2.30.30.180">
    <property type="entry name" value="Ribosome maturation factor RimP, C-terminal domain"/>
    <property type="match status" value="1"/>
</dbReference>
<dbReference type="PANTHER" id="PTHR33867">
    <property type="entry name" value="RIBOSOME MATURATION FACTOR RIMP"/>
    <property type="match status" value="1"/>
</dbReference>
<evidence type="ECO:0000256" key="1">
    <source>
        <dbReference type="ARBA" id="ARBA00022490"/>
    </source>
</evidence>
<feature type="domain" description="Ribosome maturation factor RimP C-terminal" evidence="4">
    <location>
        <begin position="92"/>
        <end position="156"/>
    </location>
</feature>
<dbReference type="InterPro" id="IPR003728">
    <property type="entry name" value="Ribosome_maturation_RimP"/>
</dbReference>
<dbReference type="InterPro" id="IPR036847">
    <property type="entry name" value="RimP_C_sf"/>
</dbReference>
<gene>
    <name evidence="5" type="ORF">MNBD_DELTA01-1655</name>
</gene>
<keyword evidence="2" id="KW-0690">Ribosome biogenesis</keyword>
<dbReference type="Gene3D" id="3.30.300.70">
    <property type="entry name" value="RimP-like superfamily, N-terminal"/>
    <property type="match status" value="1"/>
</dbReference>
<dbReference type="HAMAP" id="MF_01077">
    <property type="entry name" value="RimP"/>
    <property type="match status" value="1"/>
</dbReference>
<evidence type="ECO:0000256" key="2">
    <source>
        <dbReference type="ARBA" id="ARBA00022517"/>
    </source>
</evidence>
<dbReference type="GO" id="GO:0006412">
    <property type="term" value="P:translation"/>
    <property type="evidence" value="ECO:0007669"/>
    <property type="project" value="TreeGrafter"/>
</dbReference>
<dbReference type="Pfam" id="PF02576">
    <property type="entry name" value="RimP_N"/>
    <property type="match status" value="1"/>
</dbReference>
<dbReference type="CDD" id="cd01734">
    <property type="entry name" value="YlxS_C"/>
    <property type="match status" value="1"/>
</dbReference>
<evidence type="ECO:0000313" key="5">
    <source>
        <dbReference type="EMBL" id="VAV82618.1"/>
    </source>
</evidence>
<dbReference type="FunFam" id="3.30.300.70:FF:000001">
    <property type="entry name" value="Ribosome maturation factor RimP"/>
    <property type="match status" value="1"/>
</dbReference>
<evidence type="ECO:0000259" key="3">
    <source>
        <dbReference type="Pfam" id="PF02576"/>
    </source>
</evidence>
<dbReference type="InterPro" id="IPR028989">
    <property type="entry name" value="RimP_N"/>
</dbReference>
<organism evidence="5">
    <name type="scientific">hydrothermal vent metagenome</name>
    <dbReference type="NCBI Taxonomy" id="652676"/>
    <lineage>
        <taxon>unclassified sequences</taxon>
        <taxon>metagenomes</taxon>
        <taxon>ecological metagenomes</taxon>
    </lineage>
</organism>
<reference evidence="5" key="1">
    <citation type="submission" date="2018-06" db="EMBL/GenBank/DDBJ databases">
        <authorList>
            <person name="Zhirakovskaya E."/>
        </authorList>
    </citation>
    <scope>NUCLEOTIDE SEQUENCE</scope>
</reference>
<name>A0A3B0R403_9ZZZZ</name>
<dbReference type="GO" id="GO:0005829">
    <property type="term" value="C:cytosol"/>
    <property type="evidence" value="ECO:0007669"/>
    <property type="project" value="TreeGrafter"/>
</dbReference>
<dbReference type="GO" id="GO:0000028">
    <property type="term" value="P:ribosomal small subunit assembly"/>
    <property type="evidence" value="ECO:0007669"/>
    <property type="project" value="TreeGrafter"/>
</dbReference>
<protein>
    <submittedName>
        <fullName evidence="5">Bacterial ribosome SSU maturation protein RimP</fullName>
    </submittedName>
</protein>
<dbReference type="AlphaFoldDB" id="A0A3B0R403"/>
<evidence type="ECO:0000259" key="4">
    <source>
        <dbReference type="Pfam" id="PF17384"/>
    </source>
</evidence>
<dbReference type="EMBL" id="UOEA01000023">
    <property type="protein sequence ID" value="VAV82618.1"/>
    <property type="molecule type" value="Genomic_DNA"/>
</dbReference>
<sequence length="158" mass="17828">MSIEVSTEGLEDKAFTLAAPVVEGLGLELADVEFTTEDSRKILRVTIDKPEGITLDDCAEVSRELSTLFDIDDIVPDHYSLEVSSPGLDRRLRKRKDFLDAVGKKIKLRTKDPILDRRNFVVKLEAVGENSVELRDINDELWTVEFGNIDKARLEVIL</sequence>